<dbReference type="RefSeq" id="WP_290140506.1">
    <property type="nucleotide sequence ID" value="NZ_CP101620.1"/>
</dbReference>
<dbReference type="Gene3D" id="1.10.260.40">
    <property type="entry name" value="lambda repressor-like DNA-binding domains"/>
    <property type="match status" value="1"/>
</dbReference>
<name>A0ABY5I654_9FIRM</name>
<dbReference type="CDD" id="cd00093">
    <property type="entry name" value="HTH_XRE"/>
    <property type="match status" value="1"/>
</dbReference>
<keyword evidence="2" id="KW-1185">Reference proteome</keyword>
<dbReference type="InterPro" id="IPR001387">
    <property type="entry name" value="Cro/C1-type_HTH"/>
</dbReference>
<sequence>MEKYTVEQARGLAKISQKRMSILLGMSENAYINKEKGETRFYVDEALKFSNIVGIPFENIIFCNVNFFKKNVP</sequence>
<accession>A0ABY5I654</accession>
<protein>
    <submittedName>
        <fullName evidence="1">Helix-turn-helix domain-containing protein</fullName>
    </submittedName>
</protein>
<evidence type="ECO:0000313" key="1">
    <source>
        <dbReference type="EMBL" id="UTY39422.1"/>
    </source>
</evidence>
<proteinExistence type="predicted"/>
<evidence type="ECO:0000313" key="2">
    <source>
        <dbReference type="Proteomes" id="UP001060112"/>
    </source>
</evidence>
<dbReference type="Proteomes" id="UP001060112">
    <property type="component" value="Chromosome"/>
</dbReference>
<gene>
    <name evidence="1" type="ORF">NMU03_00890</name>
</gene>
<dbReference type="SUPFAM" id="SSF47413">
    <property type="entry name" value="lambda repressor-like DNA-binding domains"/>
    <property type="match status" value="1"/>
</dbReference>
<dbReference type="InterPro" id="IPR010982">
    <property type="entry name" value="Lambda_DNA-bd_dom_sf"/>
</dbReference>
<reference evidence="1" key="1">
    <citation type="submission" date="2022-07" db="EMBL/GenBank/DDBJ databases">
        <title>Faecal culturing of patients with breast cancer.</title>
        <authorList>
            <person name="Teng N.M.Y."/>
            <person name="Kiu R."/>
            <person name="Evans R."/>
            <person name="Baker D.J."/>
            <person name="Zenner C."/>
            <person name="Robinson S.D."/>
            <person name="Hall L.J."/>
        </authorList>
    </citation>
    <scope>NUCLEOTIDE SEQUENCE</scope>
    <source>
        <strain evidence="1">LH1062</strain>
    </source>
</reference>
<dbReference type="EMBL" id="CP101620">
    <property type="protein sequence ID" value="UTY39422.1"/>
    <property type="molecule type" value="Genomic_DNA"/>
</dbReference>
<organism evidence="1 2">
    <name type="scientific">Allocoprobacillus halotolerans</name>
    <dbReference type="NCBI Taxonomy" id="2944914"/>
    <lineage>
        <taxon>Bacteria</taxon>
        <taxon>Bacillati</taxon>
        <taxon>Bacillota</taxon>
        <taxon>Erysipelotrichia</taxon>
        <taxon>Erysipelotrichales</taxon>
        <taxon>Erysipelotrichaceae</taxon>
        <taxon>Allocoprobacillus</taxon>
    </lineage>
</organism>